<organism evidence="2 3">
    <name type="scientific">Candidatus Nitrosopumilus salarius BD31</name>
    <dbReference type="NCBI Taxonomy" id="859350"/>
    <lineage>
        <taxon>Archaea</taxon>
        <taxon>Nitrososphaerota</taxon>
        <taxon>Nitrososphaeria</taxon>
        <taxon>Nitrosopumilales</taxon>
        <taxon>Nitrosopumilaceae</taxon>
        <taxon>Nitrosopumilus</taxon>
    </lineage>
</organism>
<accession>I3D2C3</accession>
<keyword evidence="3" id="KW-1185">Reference proteome</keyword>
<gene>
    <name evidence="2" type="ORF">BD31_I0003</name>
</gene>
<dbReference type="AlphaFoldDB" id="I3D2C3"/>
<evidence type="ECO:0000313" key="2">
    <source>
        <dbReference type="EMBL" id="EIJ65866.1"/>
    </source>
</evidence>
<evidence type="ECO:0000313" key="3">
    <source>
        <dbReference type="Proteomes" id="UP000003423"/>
    </source>
</evidence>
<keyword evidence="1" id="KW-1133">Transmembrane helix</keyword>
<sequence>MILLAVYMQDKEFGLVIVITSIIFAVFGVIGILRFIWNKK</sequence>
<reference evidence="2 3" key="1">
    <citation type="journal article" date="2012" name="J. Bacteriol.">
        <title>Genome sequence of "Candidatus Nitrosopumilus salaria" BD31, an ammonia-oxidizing archaeon from the San Francisco Bay estuary.</title>
        <authorList>
            <person name="Mosier A.C."/>
            <person name="Allen E.E."/>
            <person name="Kim M."/>
            <person name="Ferriera S."/>
            <person name="Francis C.A."/>
        </authorList>
    </citation>
    <scope>NUCLEOTIDE SEQUENCE [LARGE SCALE GENOMIC DNA]</scope>
    <source>
        <strain evidence="2 3">BD31</strain>
    </source>
</reference>
<proteinExistence type="predicted"/>
<name>I3D2C3_9ARCH</name>
<protein>
    <submittedName>
        <fullName evidence="2">Uncharacterized protein</fullName>
    </submittedName>
</protein>
<feature type="transmembrane region" description="Helical" evidence="1">
    <location>
        <begin position="13"/>
        <end position="37"/>
    </location>
</feature>
<keyword evidence="1" id="KW-0812">Transmembrane</keyword>
<dbReference type="Proteomes" id="UP000003423">
    <property type="component" value="Unassembled WGS sequence"/>
</dbReference>
<keyword evidence="1" id="KW-0472">Membrane</keyword>
<dbReference type="PATRIC" id="fig|859350.6.peg.929"/>
<evidence type="ECO:0000256" key="1">
    <source>
        <dbReference type="SAM" id="Phobius"/>
    </source>
</evidence>
<comment type="caution">
    <text evidence="2">The sequence shown here is derived from an EMBL/GenBank/DDBJ whole genome shotgun (WGS) entry which is preliminary data.</text>
</comment>
<dbReference type="EMBL" id="AEXL02000090">
    <property type="protein sequence ID" value="EIJ65866.1"/>
    <property type="molecule type" value="Genomic_DNA"/>
</dbReference>